<feature type="domain" description="Histidine kinase" evidence="15">
    <location>
        <begin position="496"/>
        <end position="722"/>
    </location>
</feature>
<dbReference type="Pfam" id="PF14827">
    <property type="entry name" value="dCache_3"/>
    <property type="match status" value="1"/>
</dbReference>
<evidence type="ECO:0000256" key="12">
    <source>
        <dbReference type="ARBA" id="ARBA00023012"/>
    </source>
</evidence>
<dbReference type="GO" id="GO:0005524">
    <property type="term" value="F:ATP binding"/>
    <property type="evidence" value="ECO:0007669"/>
    <property type="project" value="UniProtKB-KW"/>
</dbReference>
<dbReference type="InterPro" id="IPR029150">
    <property type="entry name" value="dCache_3"/>
</dbReference>
<dbReference type="PANTHER" id="PTHR43065:SF46">
    <property type="entry name" value="C4-DICARBOXYLATE TRANSPORT SENSOR PROTEIN DCTB"/>
    <property type="match status" value="1"/>
</dbReference>
<keyword evidence="8" id="KW-0547">Nucleotide-binding</keyword>
<dbReference type="Proteomes" id="UP000011721">
    <property type="component" value="Chromosome"/>
</dbReference>
<protein>
    <recommendedName>
        <fullName evidence="3">histidine kinase</fullName>
        <ecNumber evidence="3">2.7.13.3</ecNumber>
    </recommendedName>
</protein>
<evidence type="ECO:0000259" key="15">
    <source>
        <dbReference type="PROSITE" id="PS50109"/>
    </source>
</evidence>
<proteinExistence type="predicted"/>
<dbReference type="SMART" id="SM00448">
    <property type="entry name" value="REC"/>
    <property type="match status" value="1"/>
</dbReference>
<keyword evidence="5 13" id="KW-0597">Phosphoprotein</keyword>
<dbReference type="STRING" id="1167006.UWK_03444"/>
<sequence>MTVNSNQDSTKSSPSLSRPLLYRLMIPLSTTILLLVLAFTTAFLMVHQQDMQRFNQHIMTDAGRSLKISLIRNAQMLNSMEDIFLKDRYLYEALQAQDRERLRTLYGPIFEKLHEKYSITHFYFHLPNRTNLLRLHKPNMHGDLIDRFTARESARSGKTASGIELGPLGTFTLRVVQPIYVAETLIGYIELGQEIETLLQAIHRRLGVEMAVTIHKDALDQKQWEAGMNMLGREANWNRYREEVLIYHSLPHFSSELDQFVHGNKDHRHNEITKKILFDNKSWQVLSHSLQDASGTDVGDLIVFRDITDSQEAFVQLAAITAAMALILLSGLFTFFYVMLRRSDNSIQAQHAKLVESEGRHRSLLDAINRSGIFLFVVDGDYRVRYMNESMRETFGQASGKLCYHDVAGYETPCSHCRLEEVIGSQKTVYYHSTLANGRTFNMIAVPYVDTDGTACKLEVMQDITRQRQVEDEKEMLEQKLQRAQKMEAIGLLAGGVAHDLNNILSGIVAYPELLLLKLPEDSELRKPIAAIQESGKRAAAVVDDLLTVARGVARVKESCNLNLLIQEYLDSPEYKALRSLHPHVTYRHQLEASHPVLTCSPVHIKKSLMNLVINATEAVTDEGSIIISTSNHYIDDAAADAQNMRAGEYLILGVQDSGSGIPDKDLIHIFEPFYTKKVMGRSGTGLGLAVVWNTVEEHQGKIFVESGENGTLFQLYFPVSKKGEITQTMDAQAEILTGNGEHVLVVDDEPHLRDIASQMLHSLGYNVASVCSGELAVQFVKEKPVDLLVIDMLMEPGMNGRQTYEAILKLYPDQKAIVVSGFSESDDVKTTLQLGANGFIKKPYTLEDLGRVVRRAFNCYNTD</sequence>
<keyword evidence="18" id="KW-1185">Reference proteome</keyword>
<dbReference type="SUPFAM" id="SSF55785">
    <property type="entry name" value="PYP-like sensor domain (PAS domain)"/>
    <property type="match status" value="1"/>
</dbReference>
<gene>
    <name evidence="17" type="ordered locus">UWK_03444</name>
</gene>
<keyword evidence="7 14" id="KW-0812">Transmembrane</keyword>
<evidence type="ECO:0000256" key="14">
    <source>
        <dbReference type="SAM" id="Phobius"/>
    </source>
</evidence>
<keyword evidence="10" id="KW-0067">ATP-binding</keyword>
<evidence type="ECO:0000256" key="3">
    <source>
        <dbReference type="ARBA" id="ARBA00012438"/>
    </source>
</evidence>
<dbReference type="HOGENOM" id="CLU_000445_114_77_7"/>
<evidence type="ECO:0000256" key="8">
    <source>
        <dbReference type="ARBA" id="ARBA00022741"/>
    </source>
</evidence>
<dbReference type="eggNOG" id="COG3852">
    <property type="taxonomic scope" value="Bacteria"/>
</dbReference>
<evidence type="ECO:0000256" key="1">
    <source>
        <dbReference type="ARBA" id="ARBA00000085"/>
    </source>
</evidence>
<dbReference type="SMART" id="SM00387">
    <property type="entry name" value="HATPase_c"/>
    <property type="match status" value="1"/>
</dbReference>
<evidence type="ECO:0000256" key="11">
    <source>
        <dbReference type="ARBA" id="ARBA00022989"/>
    </source>
</evidence>
<dbReference type="CDD" id="cd00082">
    <property type="entry name" value="HisKA"/>
    <property type="match status" value="1"/>
</dbReference>
<evidence type="ECO:0000256" key="2">
    <source>
        <dbReference type="ARBA" id="ARBA00004651"/>
    </source>
</evidence>
<dbReference type="SUPFAM" id="SSF55874">
    <property type="entry name" value="ATPase domain of HSP90 chaperone/DNA topoisomerase II/histidine kinase"/>
    <property type="match status" value="1"/>
</dbReference>
<dbReference type="SUPFAM" id="SSF103190">
    <property type="entry name" value="Sensory domain-like"/>
    <property type="match status" value="1"/>
</dbReference>
<evidence type="ECO:0000256" key="4">
    <source>
        <dbReference type="ARBA" id="ARBA00022475"/>
    </source>
</evidence>
<organism evidence="17 18">
    <name type="scientific">Desulfocapsa sulfexigens (strain DSM 10523 / SB164P1)</name>
    <dbReference type="NCBI Taxonomy" id="1167006"/>
    <lineage>
        <taxon>Bacteria</taxon>
        <taxon>Pseudomonadati</taxon>
        <taxon>Thermodesulfobacteriota</taxon>
        <taxon>Desulfobulbia</taxon>
        <taxon>Desulfobulbales</taxon>
        <taxon>Desulfocapsaceae</taxon>
        <taxon>Desulfocapsa</taxon>
    </lineage>
</organism>
<dbReference type="PRINTS" id="PR00344">
    <property type="entry name" value="BCTRLSENSOR"/>
</dbReference>
<evidence type="ECO:0000256" key="5">
    <source>
        <dbReference type="ARBA" id="ARBA00022553"/>
    </source>
</evidence>
<dbReference type="Gene3D" id="3.40.50.2300">
    <property type="match status" value="1"/>
</dbReference>
<dbReference type="Gene3D" id="1.10.287.130">
    <property type="match status" value="1"/>
</dbReference>
<dbReference type="SUPFAM" id="SSF52172">
    <property type="entry name" value="CheY-like"/>
    <property type="match status" value="1"/>
</dbReference>
<name>M1PUG3_DESSD</name>
<dbReference type="CDD" id="cd00156">
    <property type="entry name" value="REC"/>
    <property type="match status" value="1"/>
</dbReference>
<dbReference type="PROSITE" id="PS50109">
    <property type="entry name" value="HIS_KIN"/>
    <property type="match status" value="1"/>
</dbReference>
<keyword evidence="14" id="KW-0472">Membrane</keyword>
<dbReference type="InterPro" id="IPR036097">
    <property type="entry name" value="HisK_dim/P_sf"/>
</dbReference>
<evidence type="ECO:0000313" key="18">
    <source>
        <dbReference type="Proteomes" id="UP000011721"/>
    </source>
</evidence>
<feature type="modified residue" description="4-aspartylphosphate" evidence="13">
    <location>
        <position position="792"/>
    </location>
</feature>
<dbReference type="EC" id="2.7.13.3" evidence="3"/>
<dbReference type="Pfam" id="PF00512">
    <property type="entry name" value="HisKA"/>
    <property type="match status" value="1"/>
</dbReference>
<accession>M1PUG3</accession>
<evidence type="ECO:0000256" key="7">
    <source>
        <dbReference type="ARBA" id="ARBA00022692"/>
    </source>
</evidence>
<dbReference type="GO" id="GO:0005886">
    <property type="term" value="C:plasma membrane"/>
    <property type="evidence" value="ECO:0007669"/>
    <property type="project" value="UniProtKB-SubCell"/>
</dbReference>
<dbReference type="PROSITE" id="PS50110">
    <property type="entry name" value="RESPONSE_REGULATORY"/>
    <property type="match status" value="1"/>
</dbReference>
<dbReference type="InterPro" id="IPR011006">
    <property type="entry name" value="CheY-like_superfamily"/>
</dbReference>
<dbReference type="RefSeq" id="WP_015405643.1">
    <property type="nucleotide sequence ID" value="NC_020304.1"/>
</dbReference>
<dbReference type="InterPro" id="IPR003594">
    <property type="entry name" value="HATPase_dom"/>
</dbReference>
<evidence type="ECO:0000256" key="13">
    <source>
        <dbReference type="PROSITE-ProRule" id="PRU00169"/>
    </source>
</evidence>
<comment type="subcellular location">
    <subcellularLocation>
        <location evidence="2">Cell membrane</location>
        <topology evidence="2">Multi-pass membrane protein</topology>
    </subcellularLocation>
</comment>
<dbReference type="AlphaFoldDB" id="M1PUG3"/>
<keyword evidence="9 17" id="KW-0418">Kinase</keyword>
<dbReference type="InterPro" id="IPR035965">
    <property type="entry name" value="PAS-like_dom_sf"/>
</dbReference>
<dbReference type="InterPro" id="IPR036890">
    <property type="entry name" value="HATPase_C_sf"/>
</dbReference>
<evidence type="ECO:0000313" key="17">
    <source>
        <dbReference type="EMBL" id="AGF79961.1"/>
    </source>
</evidence>
<dbReference type="InterPro" id="IPR001789">
    <property type="entry name" value="Sig_transdc_resp-reg_receiver"/>
</dbReference>
<dbReference type="SMART" id="SM00388">
    <property type="entry name" value="HisKA"/>
    <property type="match status" value="1"/>
</dbReference>
<dbReference type="InterPro" id="IPR003661">
    <property type="entry name" value="HisK_dim/P_dom"/>
</dbReference>
<keyword evidence="6" id="KW-0808">Transferase</keyword>
<comment type="catalytic activity">
    <reaction evidence="1">
        <text>ATP + protein L-histidine = ADP + protein N-phospho-L-histidine.</text>
        <dbReference type="EC" id="2.7.13.3"/>
    </reaction>
</comment>
<dbReference type="PANTHER" id="PTHR43065">
    <property type="entry name" value="SENSOR HISTIDINE KINASE"/>
    <property type="match status" value="1"/>
</dbReference>
<dbReference type="Pfam" id="PF00072">
    <property type="entry name" value="Response_reg"/>
    <property type="match status" value="1"/>
</dbReference>
<evidence type="ECO:0000256" key="6">
    <source>
        <dbReference type="ARBA" id="ARBA00022679"/>
    </source>
</evidence>
<dbReference type="eggNOG" id="COG2197">
    <property type="taxonomic scope" value="Bacteria"/>
</dbReference>
<dbReference type="Gene3D" id="3.30.565.10">
    <property type="entry name" value="Histidine kinase-like ATPase, C-terminal domain"/>
    <property type="match status" value="1"/>
</dbReference>
<dbReference type="OrthoDB" id="45683at2"/>
<dbReference type="Pfam" id="PF02518">
    <property type="entry name" value="HATPase_c"/>
    <property type="match status" value="1"/>
</dbReference>
<dbReference type="Gene3D" id="3.30.450.20">
    <property type="entry name" value="PAS domain"/>
    <property type="match status" value="2"/>
</dbReference>
<evidence type="ECO:0000259" key="16">
    <source>
        <dbReference type="PROSITE" id="PS50110"/>
    </source>
</evidence>
<dbReference type="InterPro" id="IPR004358">
    <property type="entry name" value="Sig_transdc_His_kin-like_C"/>
</dbReference>
<feature type="transmembrane region" description="Helical" evidence="14">
    <location>
        <begin position="20"/>
        <end position="46"/>
    </location>
</feature>
<keyword evidence="12" id="KW-0902">Two-component regulatory system</keyword>
<dbReference type="InterPro" id="IPR005467">
    <property type="entry name" value="His_kinase_dom"/>
</dbReference>
<keyword evidence="4" id="KW-1003">Cell membrane</keyword>
<dbReference type="InterPro" id="IPR029151">
    <property type="entry name" value="Sensor-like_sf"/>
</dbReference>
<dbReference type="EMBL" id="CP003985">
    <property type="protein sequence ID" value="AGF79961.1"/>
    <property type="molecule type" value="Genomic_DNA"/>
</dbReference>
<feature type="domain" description="Response regulatory" evidence="16">
    <location>
        <begin position="743"/>
        <end position="858"/>
    </location>
</feature>
<dbReference type="KEGG" id="dsf:UWK_03444"/>
<keyword evidence="11 14" id="KW-1133">Transmembrane helix</keyword>
<dbReference type="GO" id="GO:0000155">
    <property type="term" value="F:phosphorelay sensor kinase activity"/>
    <property type="evidence" value="ECO:0007669"/>
    <property type="project" value="InterPro"/>
</dbReference>
<reference evidence="18" key="1">
    <citation type="journal article" date="2013" name="Stand. Genomic Sci.">
        <title>Complete genome sequence of Desulfocapsa sulfexigens, a marine deltaproteobacterium specialized in disproportionating inorganic sulfur compounds.</title>
        <authorList>
            <person name="Finster K.W."/>
            <person name="Kjeldsen K.U."/>
            <person name="Kube M."/>
            <person name="Reinhardt R."/>
            <person name="Mussmann M."/>
            <person name="Amann R."/>
            <person name="Schreiber L."/>
        </authorList>
    </citation>
    <scope>NUCLEOTIDE SEQUENCE [LARGE SCALE GENOMIC DNA]</scope>
    <source>
        <strain evidence="18">DSM 10523 / SB164P1</strain>
    </source>
</reference>
<feature type="transmembrane region" description="Helical" evidence="14">
    <location>
        <begin position="314"/>
        <end position="340"/>
    </location>
</feature>
<evidence type="ECO:0000256" key="9">
    <source>
        <dbReference type="ARBA" id="ARBA00022777"/>
    </source>
</evidence>
<dbReference type="SUPFAM" id="SSF47384">
    <property type="entry name" value="Homodimeric domain of signal transducing histidine kinase"/>
    <property type="match status" value="1"/>
</dbReference>
<evidence type="ECO:0000256" key="10">
    <source>
        <dbReference type="ARBA" id="ARBA00022840"/>
    </source>
</evidence>